<evidence type="ECO:0000313" key="14">
    <source>
        <dbReference type="EMBL" id="MEO1769432.1"/>
    </source>
</evidence>
<dbReference type="InterPro" id="IPR053951">
    <property type="entry name" value="K_trans_N"/>
</dbReference>
<keyword evidence="5 11" id="KW-0812">Transmembrane</keyword>
<evidence type="ECO:0000256" key="1">
    <source>
        <dbReference type="ARBA" id="ARBA00004141"/>
    </source>
</evidence>
<evidence type="ECO:0000256" key="6">
    <source>
        <dbReference type="ARBA" id="ARBA00022847"/>
    </source>
</evidence>
<organism evidence="14 15">
    <name type="scientific">Candidatus Enterococcus ferrettii</name>
    <dbReference type="NCBI Taxonomy" id="2815324"/>
    <lineage>
        <taxon>Bacteria</taxon>
        <taxon>Bacillati</taxon>
        <taxon>Bacillota</taxon>
        <taxon>Bacilli</taxon>
        <taxon>Lactobacillales</taxon>
        <taxon>Enterococcaceae</taxon>
        <taxon>Enterococcus</taxon>
    </lineage>
</organism>
<feature type="transmembrane region" description="Helical" evidence="11">
    <location>
        <begin position="296"/>
        <end position="323"/>
    </location>
</feature>
<keyword evidence="2 11" id="KW-0813">Transport</keyword>
<name>A0ABV0EPY2_9ENTE</name>
<dbReference type="Pfam" id="PF02705">
    <property type="entry name" value="K_trans"/>
    <property type="match status" value="1"/>
</dbReference>
<evidence type="ECO:0000313" key="15">
    <source>
        <dbReference type="Proteomes" id="UP000664357"/>
    </source>
</evidence>
<proteinExistence type="inferred from homology"/>
<comment type="function">
    <text evidence="11">Transport of potassium into the cell. Likely operates as a K(+):H(+) symporter.</text>
</comment>
<comment type="subcellular location">
    <subcellularLocation>
        <location evidence="11">Cell membrane</location>
        <topology evidence="11">Multi-pass membrane protein</topology>
    </subcellularLocation>
    <subcellularLocation>
        <location evidence="1">Membrane</location>
        <topology evidence="1">Multi-pass membrane protein</topology>
    </subcellularLocation>
</comment>
<feature type="transmembrane region" description="Helical" evidence="11">
    <location>
        <begin position="404"/>
        <end position="422"/>
    </location>
</feature>
<keyword evidence="6 11" id="KW-0769">Symport</keyword>
<feature type="domain" description="K+ potassium transporter integral membrane" evidence="12">
    <location>
        <begin position="16"/>
        <end position="466"/>
    </location>
</feature>
<accession>A0ABV0EPY2</accession>
<evidence type="ECO:0000256" key="3">
    <source>
        <dbReference type="ARBA" id="ARBA00022475"/>
    </source>
</evidence>
<comment type="catalytic activity">
    <reaction evidence="11">
        <text>K(+)(in) + H(+)(in) = K(+)(out) + H(+)(out)</text>
        <dbReference type="Rhea" id="RHEA:28490"/>
        <dbReference type="ChEBI" id="CHEBI:15378"/>
        <dbReference type="ChEBI" id="CHEBI:29103"/>
    </reaction>
</comment>
<comment type="caution">
    <text evidence="14">The sequence shown here is derived from an EMBL/GenBank/DDBJ whole genome shotgun (WGS) entry which is preliminary data.</text>
</comment>
<feature type="transmembrane region" description="Helical" evidence="11">
    <location>
        <begin position="218"/>
        <end position="238"/>
    </location>
</feature>
<comment type="similarity">
    <text evidence="11">Belongs to the HAK/KUP transporter (TC 2.A.72) family.</text>
</comment>
<feature type="transmembrane region" description="Helical" evidence="11">
    <location>
        <begin position="428"/>
        <end position="450"/>
    </location>
</feature>
<dbReference type="InterPro" id="IPR023051">
    <property type="entry name" value="Kup"/>
</dbReference>
<keyword evidence="4 11" id="KW-0633">Potassium transport</keyword>
<keyword evidence="8 11" id="KW-1133">Transmembrane helix</keyword>
<feature type="transmembrane region" description="Helical" evidence="11">
    <location>
        <begin position="143"/>
        <end position="161"/>
    </location>
</feature>
<dbReference type="InterPro" id="IPR003855">
    <property type="entry name" value="K+_transporter"/>
</dbReference>
<evidence type="ECO:0000256" key="9">
    <source>
        <dbReference type="ARBA" id="ARBA00023065"/>
    </source>
</evidence>
<dbReference type="Pfam" id="PF22776">
    <property type="entry name" value="K_trans_C"/>
    <property type="match status" value="1"/>
</dbReference>
<feature type="domain" description="K+ potassium transporter C-terminal" evidence="13">
    <location>
        <begin position="488"/>
        <end position="643"/>
    </location>
</feature>
<keyword evidence="7 11" id="KW-0630">Potassium</keyword>
<protein>
    <recommendedName>
        <fullName evidence="11">Probable potassium transport system protein Kup</fullName>
    </recommendedName>
</protein>
<dbReference type="InterPro" id="IPR053952">
    <property type="entry name" value="K_trans_C"/>
</dbReference>
<feature type="transmembrane region" description="Helical" evidence="11">
    <location>
        <begin position="250"/>
        <end position="271"/>
    </location>
</feature>
<dbReference type="Proteomes" id="UP000664357">
    <property type="component" value="Unassembled WGS sequence"/>
</dbReference>
<sequence length="663" mass="75151">MEKKSHVKKLSVAGLLVAMGVVYGDIGTSPLYVMKAILMENGGLSSVTNDFVIGVVSLVFWTVMLLTTVKYVIIALNADNHGEGGIFSLYTLVRKGGKYLIIPAMIGGAALLADGVLTPAVTVTTAIEGLRGIPNFYDQFGNNQNIIVIITLVILLFLFLIQRFGTDFVGKAFGPIMLLWFTFLGVMGLINIPYDFSVIRALNPYYAIHLLFSPENKMGVFILGSIFLATTGAEALYSDMGHVGKKNIRFSWPYIFACLMLNYAGQAAWIMHAKGNPVYENLENLNPFFQILPDGWIVFGVVFATVAAVIASQALISGSFTLVSEAIKLKLLPRMRIFYPGSSIGQMYIPAVNFILWAACSLIVLTFRTSSHMEAAYGLSITVTMLMTTFLLYHYMIQKNVSRFLAYLMVLFFGFLETFFFISSVTKFFHGGFVAVGMALIILALMYIWYRSNQIQENTSQEVNFQDYMGQLKELHEDDRIPYYQTNVVFLVPKLEEDQIPQQFIYSILDKRLKRAKAYWFVNVEVTDEPYTEEFSVDMMGTDFVVKVKLYLGFRMSQDVNVYLRQIIHDLMKQGRLPKQPQHYSLTPGRQVGDFRFVLIQEELSSTTEVAKWDRQIMQARLAIKRYAVSPERWFGLEYSEVVYESVPLIVGQTRKTWLKERK</sequence>
<feature type="transmembrane region" description="Helical" evidence="11">
    <location>
        <begin position="51"/>
        <end position="78"/>
    </location>
</feature>
<feature type="transmembrane region" description="Helical" evidence="11">
    <location>
        <begin position="99"/>
        <end position="123"/>
    </location>
</feature>
<evidence type="ECO:0000256" key="2">
    <source>
        <dbReference type="ARBA" id="ARBA00022448"/>
    </source>
</evidence>
<evidence type="ECO:0000256" key="4">
    <source>
        <dbReference type="ARBA" id="ARBA00022538"/>
    </source>
</evidence>
<evidence type="ECO:0000256" key="7">
    <source>
        <dbReference type="ARBA" id="ARBA00022958"/>
    </source>
</evidence>
<keyword evidence="15" id="KW-1185">Reference proteome</keyword>
<evidence type="ECO:0000256" key="5">
    <source>
        <dbReference type="ARBA" id="ARBA00022692"/>
    </source>
</evidence>
<evidence type="ECO:0000256" key="10">
    <source>
        <dbReference type="ARBA" id="ARBA00023136"/>
    </source>
</evidence>
<dbReference type="PANTHER" id="PTHR30540">
    <property type="entry name" value="OSMOTIC STRESS POTASSIUM TRANSPORTER"/>
    <property type="match status" value="1"/>
</dbReference>
<dbReference type="PANTHER" id="PTHR30540:SF83">
    <property type="entry name" value="K+ POTASSIUM TRANSPORTER"/>
    <property type="match status" value="1"/>
</dbReference>
<keyword evidence="10 11" id="KW-0472">Membrane</keyword>
<evidence type="ECO:0000256" key="8">
    <source>
        <dbReference type="ARBA" id="ARBA00022989"/>
    </source>
</evidence>
<feature type="transmembrane region" description="Helical" evidence="11">
    <location>
        <begin position="377"/>
        <end position="397"/>
    </location>
</feature>
<gene>
    <name evidence="11" type="primary">kup</name>
    <name evidence="14" type="ORF">JZO67_001383</name>
</gene>
<evidence type="ECO:0000256" key="11">
    <source>
        <dbReference type="HAMAP-Rule" id="MF_01522"/>
    </source>
</evidence>
<feature type="transmembrane region" description="Helical" evidence="11">
    <location>
        <begin position="344"/>
        <end position="365"/>
    </location>
</feature>
<dbReference type="RefSeq" id="WP_207702429.1">
    <property type="nucleotide sequence ID" value="NZ_JAFREL020000001.1"/>
</dbReference>
<dbReference type="HAMAP" id="MF_01522">
    <property type="entry name" value="Kup"/>
    <property type="match status" value="1"/>
</dbReference>
<dbReference type="EMBL" id="JAFREL020000001">
    <property type="protein sequence ID" value="MEO1769432.1"/>
    <property type="molecule type" value="Genomic_DNA"/>
</dbReference>
<evidence type="ECO:0000259" key="12">
    <source>
        <dbReference type="Pfam" id="PF02705"/>
    </source>
</evidence>
<evidence type="ECO:0000259" key="13">
    <source>
        <dbReference type="Pfam" id="PF22776"/>
    </source>
</evidence>
<reference evidence="14 15" key="1">
    <citation type="submission" date="2024-02" db="EMBL/GenBank/DDBJ databases">
        <title>The Genome Sequence of Enterococcus sp. DIV0159.</title>
        <authorList>
            <person name="Earl A."/>
            <person name="Manson A."/>
            <person name="Gilmore M."/>
            <person name="Sanders J."/>
            <person name="Shea T."/>
            <person name="Howe W."/>
            <person name="Livny J."/>
            <person name="Cuomo C."/>
            <person name="Neafsey D."/>
            <person name="Birren B."/>
        </authorList>
    </citation>
    <scope>NUCLEOTIDE SEQUENCE [LARGE SCALE GENOMIC DNA]</scope>
    <source>
        <strain evidence="14 15">665A</strain>
    </source>
</reference>
<keyword evidence="9 11" id="KW-0406">Ion transport</keyword>
<keyword evidence="3 11" id="KW-1003">Cell membrane</keyword>
<feature type="transmembrane region" description="Helical" evidence="11">
    <location>
        <begin position="173"/>
        <end position="194"/>
    </location>
</feature>